<protein>
    <submittedName>
        <fullName evidence="1">Uncharacterized protein</fullName>
    </submittedName>
</protein>
<accession>A0AAD4TNF2</accession>
<dbReference type="AlphaFoldDB" id="A0AAD4TNF2"/>
<proteinExistence type="predicted"/>
<dbReference type="Proteomes" id="UP001214576">
    <property type="component" value="Unassembled WGS sequence"/>
</dbReference>
<sequence>MLSKRKAMGPCERSRAQVCCSQKAGREHSENQRCVCTPRGPSGWNQAGQGVNFPSMGWRCCVPALPDNTKLLGAVKSRYVRGWRQLCTQSVGTPDGQTPSDPAIRMPLALNNCPPLKL</sequence>
<dbReference type="EMBL" id="JAKZEL010000026">
    <property type="protein sequence ID" value="KAI4530241.1"/>
    <property type="molecule type" value="Genomic_DNA"/>
</dbReference>
<comment type="caution">
    <text evidence="1">The sequence shown here is derived from an EMBL/GenBank/DDBJ whole genome shotgun (WGS) entry which is preliminary data.</text>
</comment>
<gene>
    <name evidence="1" type="ORF">MG293_020097</name>
</gene>
<reference evidence="1" key="1">
    <citation type="submission" date="2022-03" db="EMBL/GenBank/DDBJ databases">
        <title>Genomic analyses of argali, domestic sheep and their hybrids provide insights into chromosomal evolution, heterosis and genetic basis of agronomic traits.</title>
        <authorList>
            <person name="Li M."/>
        </authorList>
    </citation>
    <scope>NUCLEOTIDE SEQUENCE</scope>
    <source>
        <strain evidence="1">CAU-MHL-2022a</strain>
        <tissue evidence="1">Skin</tissue>
    </source>
</reference>
<evidence type="ECO:0000313" key="1">
    <source>
        <dbReference type="EMBL" id="KAI4530241.1"/>
    </source>
</evidence>
<organism evidence="1 2">
    <name type="scientific">Ovis ammon polii</name>
    <dbReference type="NCBI Taxonomy" id="230172"/>
    <lineage>
        <taxon>Eukaryota</taxon>
        <taxon>Metazoa</taxon>
        <taxon>Chordata</taxon>
        <taxon>Craniata</taxon>
        <taxon>Vertebrata</taxon>
        <taxon>Euteleostomi</taxon>
        <taxon>Mammalia</taxon>
        <taxon>Eutheria</taxon>
        <taxon>Laurasiatheria</taxon>
        <taxon>Artiodactyla</taxon>
        <taxon>Ruminantia</taxon>
        <taxon>Pecora</taxon>
        <taxon>Bovidae</taxon>
        <taxon>Caprinae</taxon>
        <taxon>Ovis</taxon>
    </lineage>
</organism>
<keyword evidence="2" id="KW-1185">Reference proteome</keyword>
<name>A0AAD4TNF2_OVIAM</name>
<evidence type="ECO:0000313" key="2">
    <source>
        <dbReference type="Proteomes" id="UP001214576"/>
    </source>
</evidence>